<dbReference type="EMBL" id="CP143578">
    <property type="protein sequence ID" value="WVN21289.1"/>
    <property type="molecule type" value="Genomic_DNA"/>
</dbReference>
<organism evidence="1 2">
    <name type="scientific">Metamycoplasma gateae</name>
    <dbReference type="NCBI Taxonomy" id="35769"/>
    <lineage>
        <taxon>Bacteria</taxon>
        <taxon>Bacillati</taxon>
        <taxon>Mycoplasmatota</taxon>
        <taxon>Mycoplasmoidales</taxon>
        <taxon>Metamycoplasmataceae</taxon>
        <taxon>Metamycoplasma</taxon>
    </lineage>
</organism>
<dbReference type="Proteomes" id="UP001431935">
    <property type="component" value="Chromosome"/>
</dbReference>
<evidence type="ECO:0000313" key="1">
    <source>
        <dbReference type="EMBL" id="WVN21289.1"/>
    </source>
</evidence>
<proteinExistence type="predicted"/>
<reference evidence="1" key="1">
    <citation type="submission" date="2024-01" db="EMBL/GenBank/DDBJ databases">
        <title>Complete genome sequence of Mycoplasma gateae strain 3700.</title>
        <authorList>
            <person name="Spergser J."/>
        </authorList>
    </citation>
    <scope>NUCLEOTIDE SEQUENCE [LARGE SCALE GENOMIC DNA]</scope>
    <source>
        <strain evidence="1">3700</strain>
    </source>
</reference>
<dbReference type="RefSeq" id="WP_330463328.1">
    <property type="nucleotide sequence ID" value="NZ_CP143578.1"/>
</dbReference>
<accession>A0ABZ2AGP2</accession>
<evidence type="ECO:0000313" key="2">
    <source>
        <dbReference type="Proteomes" id="UP001431935"/>
    </source>
</evidence>
<sequence>MEDINKKDITSFVQIAKAQSSEMSQLYNSNIFKRPNSKKQFLELGAKIQVNALAFKLPKILLDFENKKILDNIFADNEFLEKIQFLEECLYKNGLYAVGVVKKDDKVILRLGKVIEYQKYLNKLVYLKVQIDEIKRNGLNLKIIQEYNILENNQVNVISTYAENQFGQQHKLKDVNYYYPDEINLYDFIPWIIFKNNYKETSEIEQVDPSLFQMLDNCEEMLLRDNYYSSPFIYVQSNFSNGTASNAEAAIYNLDKRVIKSSAYDQAFMSSGASPLSFFQGNSLAQNILQKIDKLIYLIKDAMFFRMNSADFGTKNMHNNEVESLNSNYADYLESKANLREIYYKELIIMIFKILKINLDNDKLKIIVPTSTEYLKSSDALYQINADGVNLNPNSPIIKENKNFDEEN</sequence>
<name>A0ABZ2AGP2_9BACT</name>
<keyword evidence="2" id="KW-1185">Reference proteome</keyword>
<protein>
    <recommendedName>
        <fullName evidence="3">Phage portal protein</fullName>
    </recommendedName>
</protein>
<gene>
    <name evidence="1" type="ORF">V2E26_02630</name>
</gene>
<evidence type="ECO:0008006" key="3">
    <source>
        <dbReference type="Google" id="ProtNLM"/>
    </source>
</evidence>